<organism evidence="2 3">
    <name type="scientific">Tetracentron sinense</name>
    <name type="common">Spur-leaf</name>
    <dbReference type="NCBI Taxonomy" id="13715"/>
    <lineage>
        <taxon>Eukaryota</taxon>
        <taxon>Viridiplantae</taxon>
        <taxon>Streptophyta</taxon>
        <taxon>Embryophyta</taxon>
        <taxon>Tracheophyta</taxon>
        <taxon>Spermatophyta</taxon>
        <taxon>Magnoliopsida</taxon>
        <taxon>Trochodendrales</taxon>
        <taxon>Trochodendraceae</taxon>
        <taxon>Tetracentron</taxon>
    </lineage>
</organism>
<dbReference type="PANTHER" id="PTHR47346">
    <property type="entry name" value="HYDROLASES, ACTING ON ESTER BOND"/>
    <property type="match status" value="1"/>
</dbReference>
<feature type="transmembrane region" description="Helical" evidence="1">
    <location>
        <begin position="161"/>
        <end position="178"/>
    </location>
</feature>
<dbReference type="Proteomes" id="UP000655225">
    <property type="component" value="Unassembled WGS sequence"/>
</dbReference>
<dbReference type="PANTHER" id="PTHR47346:SF1">
    <property type="entry name" value="GPI INOSITOL-DEACYLASE"/>
    <property type="match status" value="1"/>
</dbReference>
<keyword evidence="3" id="KW-1185">Reference proteome</keyword>
<keyword evidence="1" id="KW-0812">Transmembrane</keyword>
<dbReference type="EMBL" id="JABCRI010000004">
    <property type="protein sequence ID" value="KAF8408291.1"/>
    <property type="molecule type" value="Genomic_DNA"/>
</dbReference>
<evidence type="ECO:0000256" key="1">
    <source>
        <dbReference type="SAM" id="Phobius"/>
    </source>
</evidence>
<accession>A0A834ZRR9</accession>
<reference evidence="2 3" key="1">
    <citation type="submission" date="2020-04" db="EMBL/GenBank/DDBJ databases">
        <title>Plant Genome Project.</title>
        <authorList>
            <person name="Zhang R.-G."/>
        </authorList>
    </citation>
    <scope>NUCLEOTIDE SEQUENCE [LARGE SCALE GENOMIC DNA]</scope>
    <source>
        <strain evidence="2">YNK0</strain>
        <tissue evidence="2">Leaf</tissue>
    </source>
</reference>
<dbReference type="AlphaFoldDB" id="A0A834ZRR9"/>
<keyword evidence="1" id="KW-0472">Membrane</keyword>
<protein>
    <submittedName>
        <fullName evidence="2">Uncharacterized protein</fullName>
    </submittedName>
</protein>
<feature type="transmembrane region" description="Helical" evidence="1">
    <location>
        <begin position="91"/>
        <end position="114"/>
    </location>
</feature>
<dbReference type="OMA" id="CCWRRIS"/>
<comment type="caution">
    <text evidence="2">The sequence shown here is derived from an EMBL/GenBank/DDBJ whole genome shotgun (WGS) entry which is preliminary data.</text>
</comment>
<evidence type="ECO:0000313" key="3">
    <source>
        <dbReference type="Proteomes" id="UP000655225"/>
    </source>
</evidence>
<name>A0A834ZRR9_TETSI</name>
<proteinExistence type="predicted"/>
<dbReference type="OrthoDB" id="348976at2759"/>
<sequence length="241" mass="26962">MYHAFQSSLFWNAGLCKLRCFPPVGVAWDTTSGLHIIPNLFSETIMVDSSPALWGSTQGSEKTTVMLLVDPHCSYEISAAVSVISAASRFLLLYCSQIIGFSIAVIFFALMRQARAWELDLPLPSMLAAVESNLRVPLTFLLLAIVPILISLVFSSLASQPFPPFASFIIVSIISYSFANGSMIILILISQLIFYVAAVLHVFIRTRLVGSFFQLCYFNFYMIKYCCWRRISYVFESPSNN</sequence>
<feature type="transmembrane region" description="Helical" evidence="1">
    <location>
        <begin position="134"/>
        <end position="154"/>
    </location>
</feature>
<gene>
    <name evidence="2" type="ORF">HHK36_007440</name>
</gene>
<keyword evidence="1" id="KW-1133">Transmembrane helix</keyword>
<evidence type="ECO:0000313" key="2">
    <source>
        <dbReference type="EMBL" id="KAF8408291.1"/>
    </source>
</evidence>